<dbReference type="Proteomes" id="UP000887013">
    <property type="component" value="Unassembled WGS sequence"/>
</dbReference>
<name>A0A8X6T001_NEPPI</name>
<organism evidence="2 3">
    <name type="scientific">Nephila pilipes</name>
    <name type="common">Giant wood spider</name>
    <name type="synonym">Nephila maculata</name>
    <dbReference type="NCBI Taxonomy" id="299642"/>
    <lineage>
        <taxon>Eukaryota</taxon>
        <taxon>Metazoa</taxon>
        <taxon>Ecdysozoa</taxon>
        <taxon>Arthropoda</taxon>
        <taxon>Chelicerata</taxon>
        <taxon>Arachnida</taxon>
        <taxon>Araneae</taxon>
        <taxon>Araneomorphae</taxon>
        <taxon>Entelegynae</taxon>
        <taxon>Araneoidea</taxon>
        <taxon>Nephilidae</taxon>
        <taxon>Nephila</taxon>
    </lineage>
</organism>
<evidence type="ECO:0000313" key="3">
    <source>
        <dbReference type="Proteomes" id="UP000887013"/>
    </source>
</evidence>
<dbReference type="AlphaFoldDB" id="A0A8X6T001"/>
<reference evidence="2" key="1">
    <citation type="submission" date="2020-08" db="EMBL/GenBank/DDBJ databases">
        <title>Multicomponent nature underlies the extraordinary mechanical properties of spider dragline silk.</title>
        <authorList>
            <person name="Kono N."/>
            <person name="Nakamura H."/>
            <person name="Mori M."/>
            <person name="Yoshida Y."/>
            <person name="Ohtoshi R."/>
            <person name="Malay A.D."/>
            <person name="Moran D.A.P."/>
            <person name="Tomita M."/>
            <person name="Numata K."/>
            <person name="Arakawa K."/>
        </authorList>
    </citation>
    <scope>NUCLEOTIDE SEQUENCE</scope>
</reference>
<dbReference type="EMBL" id="BMAW01049666">
    <property type="protein sequence ID" value="GFS71777.1"/>
    <property type="molecule type" value="Genomic_DNA"/>
</dbReference>
<keyword evidence="3" id="KW-1185">Reference proteome</keyword>
<protein>
    <submittedName>
        <fullName evidence="2">Uncharacterized protein</fullName>
    </submittedName>
</protein>
<evidence type="ECO:0000313" key="2">
    <source>
        <dbReference type="EMBL" id="GFS71777.1"/>
    </source>
</evidence>
<accession>A0A8X6T001</accession>
<comment type="caution">
    <text evidence="2">The sequence shown here is derived from an EMBL/GenBank/DDBJ whole genome shotgun (WGS) entry which is preliminary data.</text>
</comment>
<sequence length="94" mass="10484">MPPEVCLLRLQRKENGLPKATGVKQSTKFEAQNRGIRKRVFIRICITAMGSVTPQTTRDESSFTLPPVSHSAPRRPGSPRPWLGDWPCGTSRLV</sequence>
<feature type="region of interest" description="Disordered" evidence="1">
    <location>
        <begin position="53"/>
        <end position="94"/>
    </location>
</feature>
<evidence type="ECO:0000256" key="1">
    <source>
        <dbReference type="SAM" id="MobiDB-lite"/>
    </source>
</evidence>
<gene>
    <name evidence="2" type="ORF">NPIL_267651</name>
</gene>
<proteinExistence type="predicted"/>